<name>A0A0A1TXA5_ENTIV</name>
<dbReference type="Proteomes" id="UP000014680">
    <property type="component" value="Unassembled WGS sequence"/>
</dbReference>
<feature type="domain" description="GS catalytic" evidence="2">
    <location>
        <begin position="1"/>
        <end position="290"/>
    </location>
</feature>
<dbReference type="GeneID" id="14884947"/>
<dbReference type="KEGG" id="eiv:EIN_134720"/>
<dbReference type="InterPro" id="IPR040577">
    <property type="entry name" value="Gln-synt_C"/>
</dbReference>
<dbReference type="EMBL" id="KB207027">
    <property type="protein sequence ID" value="ELP85908.1"/>
    <property type="molecule type" value="Genomic_DNA"/>
</dbReference>
<dbReference type="AlphaFoldDB" id="A0A0A1TXA5"/>
<dbReference type="InterPro" id="IPR008146">
    <property type="entry name" value="Gln_synth_cat_dom"/>
</dbReference>
<organism evidence="3 4">
    <name type="scientific">Entamoeba invadens IP1</name>
    <dbReference type="NCBI Taxonomy" id="370355"/>
    <lineage>
        <taxon>Eukaryota</taxon>
        <taxon>Amoebozoa</taxon>
        <taxon>Evosea</taxon>
        <taxon>Archamoebae</taxon>
        <taxon>Mastigamoebida</taxon>
        <taxon>Entamoebidae</taxon>
        <taxon>Entamoeba</taxon>
    </lineage>
</organism>
<dbReference type="Gene3D" id="3.30.590.10">
    <property type="entry name" value="Glutamine synthetase/guanido kinase, catalytic domain"/>
    <property type="match status" value="1"/>
</dbReference>
<accession>A0A0A1TXA5</accession>
<dbReference type="PANTHER" id="PTHR42974">
    <property type="entry name" value="GLUTAMINE SYNTHETASE"/>
    <property type="match status" value="1"/>
</dbReference>
<dbReference type="OrthoDB" id="415358at2759"/>
<sequence length="389" mass="44300">KRHQLEVLFHEKPFSEVNGSGKHVNWGIFSGPECLLVLGETEETRRRFYFLVAAVLMGVDNHADVLRASVMTAGNVHRLGGFEAPPAVISVFLGDGLQELIDGLVEGKNEIIRGKMTLDFHLQMLPKITRDQSDRNRTSPFAFIGNRFEFRAVGSEQNAAWPITVLNTAVAEALNAMCDEVDKYMKNGKTETESVELVIKETLQKHQKVVYNEDCYNVKYREHMEKHGIREIKTMDEALNALKKSEEMFSTTNVLSKEEIEARVTILAEAFVSSVLIDVNQMIDMVESEVLPVVLTFVAKETQEAKTLGVTQVSRRVQTMTSWLESLFNTIEELKKEKESVKDSSCLKEAHRALEQMENVREYVDKFECVMPNSIWPYPSYEEIWNAHC</sequence>
<dbReference type="VEuPathDB" id="AmoebaDB:EIN_134720"/>
<dbReference type="OMA" id="HARSNIT"/>
<comment type="similarity">
    <text evidence="1">Belongs to the glutamine synthetase family.</text>
</comment>
<evidence type="ECO:0000256" key="1">
    <source>
        <dbReference type="PROSITE-ProRule" id="PRU01331"/>
    </source>
</evidence>
<proteinExistence type="inferred from homology"/>
<dbReference type="Pfam" id="PF18318">
    <property type="entry name" value="Gln-synt_C-ter"/>
    <property type="match status" value="1"/>
</dbReference>
<feature type="non-terminal residue" evidence="3">
    <location>
        <position position="1"/>
    </location>
</feature>
<gene>
    <name evidence="3" type="ORF">EIN_134720</name>
</gene>
<evidence type="ECO:0000313" key="3">
    <source>
        <dbReference type="EMBL" id="ELP85908.1"/>
    </source>
</evidence>
<reference evidence="3 4" key="1">
    <citation type="submission" date="2012-10" db="EMBL/GenBank/DDBJ databases">
        <authorList>
            <person name="Zafar N."/>
            <person name="Inman J."/>
            <person name="Hall N."/>
            <person name="Lorenzi H."/>
            <person name="Caler E."/>
        </authorList>
    </citation>
    <scope>NUCLEOTIDE SEQUENCE [LARGE SCALE GENOMIC DNA]</scope>
    <source>
        <strain evidence="3 4">IP1</strain>
    </source>
</reference>
<dbReference type="PANTHER" id="PTHR42974:SF1">
    <property type="entry name" value="TYPE-3 GLUTAMINE SYNTHETASE"/>
    <property type="match status" value="1"/>
</dbReference>
<dbReference type="RefSeq" id="XP_004185254.1">
    <property type="nucleotide sequence ID" value="XM_004185206.1"/>
</dbReference>
<dbReference type="InterPro" id="IPR014746">
    <property type="entry name" value="Gln_synth/guanido_kin_cat_dom"/>
</dbReference>
<protein>
    <submittedName>
        <fullName evidence="3">Glutamine synthetase, putative</fullName>
    </submittedName>
</protein>
<dbReference type="InterPro" id="IPR052725">
    <property type="entry name" value="GS_Type-3"/>
</dbReference>
<dbReference type="SUPFAM" id="SSF55931">
    <property type="entry name" value="Glutamine synthetase/guanido kinase"/>
    <property type="match status" value="1"/>
</dbReference>
<dbReference type="PROSITE" id="PS51987">
    <property type="entry name" value="GS_CATALYTIC"/>
    <property type="match status" value="1"/>
</dbReference>
<keyword evidence="4" id="KW-1185">Reference proteome</keyword>
<dbReference type="GO" id="GO:0004356">
    <property type="term" value="F:glutamine synthetase activity"/>
    <property type="evidence" value="ECO:0007669"/>
    <property type="project" value="InterPro"/>
</dbReference>
<evidence type="ECO:0000259" key="2">
    <source>
        <dbReference type="PROSITE" id="PS51987"/>
    </source>
</evidence>
<dbReference type="Gene3D" id="1.20.120.1560">
    <property type="match status" value="1"/>
</dbReference>
<evidence type="ECO:0000313" key="4">
    <source>
        <dbReference type="Proteomes" id="UP000014680"/>
    </source>
</evidence>